<accession>A0A0C3C3C1</accession>
<dbReference type="Proteomes" id="UP000053424">
    <property type="component" value="Unassembled WGS sequence"/>
</dbReference>
<reference evidence="1 2" key="1">
    <citation type="submission" date="2014-04" db="EMBL/GenBank/DDBJ databases">
        <authorList>
            <consortium name="DOE Joint Genome Institute"/>
            <person name="Kuo A."/>
            <person name="Gay G."/>
            <person name="Dore J."/>
            <person name="Kohler A."/>
            <person name="Nagy L.G."/>
            <person name="Floudas D."/>
            <person name="Copeland A."/>
            <person name="Barry K.W."/>
            <person name="Cichocki N."/>
            <person name="Veneault-Fourrey C."/>
            <person name="LaButti K."/>
            <person name="Lindquist E.A."/>
            <person name="Lipzen A."/>
            <person name="Lundell T."/>
            <person name="Morin E."/>
            <person name="Murat C."/>
            <person name="Sun H."/>
            <person name="Tunlid A."/>
            <person name="Henrissat B."/>
            <person name="Grigoriev I.V."/>
            <person name="Hibbett D.S."/>
            <person name="Martin F."/>
            <person name="Nordberg H.P."/>
            <person name="Cantor M.N."/>
            <person name="Hua S.X."/>
        </authorList>
    </citation>
    <scope>NUCLEOTIDE SEQUENCE [LARGE SCALE GENOMIC DNA]</scope>
    <source>
        <strain evidence="2">h7</strain>
    </source>
</reference>
<dbReference type="EMBL" id="KN831789">
    <property type="protein sequence ID" value="KIM38764.1"/>
    <property type="molecule type" value="Genomic_DNA"/>
</dbReference>
<proteinExistence type="predicted"/>
<keyword evidence="2" id="KW-1185">Reference proteome</keyword>
<evidence type="ECO:0000313" key="1">
    <source>
        <dbReference type="EMBL" id="KIM38764.1"/>
    </source>
</evidence>
<sequence length="140" mass="15794">MYDAITSTSTLRDRSPTGLNNYRSYSCSTWSQGLSISPRKAYDSLSISCSLSRSLELHHREINLTLTDGSRSATVSSETAMAIWIQPVRPFLSLYISPDNLNTTSTVVAQRYCGQLLDPWYLHSFRFPASDHNQTNQRIP</sequence>
<protein>
    <submittedName>
        <fullName evidence="1">Uncharacterized protein</fullName>
    </submittedName>
</protein>
<dbReference type="AlphaFoldDB" id="A0A0C3C3C1"/>
<reference evidence="2" key="2">
    <citation type="submission" date="2015-01" db="EMBL/GenBank/DDBJ databases">
        <title>Evolutionary Origins and Diversification of the Mycorrhizal Mutualists.</title>
        <authorList>
            <consortium name="DOE Joint Genome Institute"/>
            <consortium name="Mycorrhizal Genomics Consortium"/>
            <person name="Kohler A."/>
            <person name="Kuo A."/>
            <person name="Nagy L.G."/>
            <person name="Floudas D."/>
            <person name="Copeland A."/>
            <person name="Barry K.W."/>
            <person name="Cichocki N."/>
            <person name="Veneault-Fourrey C."/>
            <person name="LaButti K."/>
            <person name="Lindquist E.A."/>
            <person name="Lipzen A."/>
            <person name="Lundell T."/>
            <person name="Morin E."/>
            <person name="Murat C."/>
            <person name="Riley R."/>
            <person name="Ohm R."/>
            <person name="Sun H."/>
            <person name="Tunlid A."/>
            <person name="Henrissat B."/>
            <person name="Grigoriev I.V."/>
            <person name="Hibbett D.S."/>
            <person name="Martin F."/>
        </authorList>
    </citation>
    <scope>NUCLEOTIDE SEQUENCE [LARGE SCALE GENOMIC DNA]</scope>
    <source>
        <strain evidence="2">h7</strain>
    </source>
</reference>
<evidence type="ECO:0000313" key="2">
    <source>
        <dbReference type="Proteomes" id="UP000053424"/>
    </source>
</evidence>
<name>A0A0C3C3C1_HEBCY</name>
<gene>
    <name evidence="1" type="ORF">M413DRAFT_241675</name>
</gene>
<dbReference type="HOGENOM" id="CLU_1835399_0_0_1"/>
<organism evidence="1 2">
    <name type="scientific">Hebeloma cylindrosporum</name>
    <dbReference type="NCBI Taxonomy" id="76867"/>
    <lineage>
        <taxon>Eukaryota</taxon>
        <taxon>Fungi</taxon>
        <taxon>Dikarya</taxon>
        <taxon>Basidiomycota</taxon>
        <taxon>Agaricomycotina</taxon>
        <taxon>Agaricomycetes</taxon>
        <taxon>Agaricomycetidae</taxon>
        <taxon>Agaricales</taxon>
        <taxon>Agaricineae</taxon>
        <taxon>Hymenogastraceae</taxon>
        <taxon>Hebeloma</taxon>
    </lineage>
</organism>